<dbReference type="AlphaFoldDB" id="A0A392RNH0"/>
<protein>
    <submittedName>
        <fullName evidence="1">Uncharacterized protein</fullName>
    </submittedName>
</protein>
<sequence>MFSLGWEAGGEAWVWEEEMLGECQALLHNFLLQAQSPDLWQSQPDPVRGYSVRGAYQILTSQQYDPLDAVEDLIWHKHVPLNVYLTLMCLNYLERKKSQVIQKFRNVLTSIAGQ</sequence>
<dbReference type="PANTHER" id="PTHR36617:SF5">
    <property type="entry name" value="OS05G0421675 PROTEIN"/>
    <property type="match status" value="1"/>
</dbReference>
<organism evidence="1 2">
    <name type="scientific">Trifolium medium</name>
    <dbReference type="NCBI Taxonomy" id="97028"/>
    <lineage>
        <taxon>Eukaryota</taxon>
        <taxon>Viridiplantae</taxon>
        <taxon>Streptophyta</taxon>
        <taxon>Embryophyta</taxon>
        <taxon>Tracheophyta</taxon>
        <taxon>Spermatophyta</taxon>
        <taxon>Magnoliopsida</taxon>
        <taxon>eudicotyledons</taxon>
        <taxon>Gunneridae</taxon>
        <taxon>Pentapetalae</taxon>
        <taxon>rosids</taxon>
        <taxon>fabids</taxon>
        <taxon>Fabales</taxon>
        <taxon>Fabaceae</taxon>
        <taxon>Papilionoideae</taxon>
        <taxon>50 kb inversion clade</taxon>
        <taxon>NPAAA clade</taxon>
        <taxon>Hologalegina</taxon>
        <taxon>IRL clade</taxon>
        <taxon>Trifolieae</taxon>
        <taxon>Trifolium</taxon>
    </lineage>
</organism>
<accession>A0A392RNH0</accession>
<proteinExistence type="predicted"/>
<evidence type="ECO:0000313" key="1">
    <source>
        <dbReference type="EMBL" id="MCI37340.1"/>
    </source>
</evidence>
<feature type="non-terminal residue" evidence="1">
    <location>
        <position position="114"/>
    </location>
</feature>
<dbReference type="EMBL" id="LXQA010243496">
    <property type="protein sequence ID" value="MCI37340.1"/>
    <property type="molecule type" value="Genomic_DNA"/>
</dbReference>
<comment type="caution">
    <text evidence="1">The sequence shown here is derived from an EMBL/GenBank/DDBJ whole genome shotgun (WGS) entry which is preliminary data.</text>
</comment>
<evidence type="ECO:0000313" key="2">
    <source>
        <dbReference type="Proteomes" id="UP000265520"/>
    </source>
</evidence>
<keyword evidence="2" id="KW-1185">Reference proteome</keyword>
<dbReference type="PANTHER" id="PTHR36617">
    <property type="entry name" value="PROTEIN, PUTATIVE-RELATED"/>
    <property type="match status" value="1"/>
</dbReference>
<reference evidence="1 2" key="1">
    <citation type="journal article" date="2018" name="Front. Plant Sci.">
        <title>Red Clover (Trifolium pratense) and Zigzag Clover (T. medium) - A Picture of Genomic Similarities and Differences.</title>
        <authorList>
            <person name="Dluhosova J."/>
            <person name="Istvanek J."/>
            <person name="Nedelnik J."/>
            <person name="Repkova J."/>
        </authorList>
    </citation>
    <scope>NUCLEOTIDE SEQUENCE [LARGE SCALE GENOMIC DNA]</scope>
    <source>
        <strain evidence="2">cv. 10/8</strain>
        <tissue evidence="1">Leaf</tissue>
    </source>
</reference>
<name>A0A392RNH0_9FABA</name>
<dbReference type="Proteomes" id="UP000265520">
    <property type="component" value="Unassembled WGS sequence"/>
</dbReference>